<keyword evidence="1" id="KW-0677">Repeat</keyword>
<accession>A0ABN7J7E3</accession>
<reference evidence="3" key="1">
    <citation type="submission" date="2020-10" db="EMBL/GenBank/DDBJ databases">
        <authorList>
            <person name="Sedaghatjoo S."/>
        </authorList>
    </citation>
    <scope>NUCLEOTIDE SEQUENCE</scope>
    <source>
        <strain evidence="3">AZH3</strain>
    </source>
</reference>
<dbReference type="EMBL" id="CAJHJG010005720">
    <property type="protein sequence ID" value="CAD6952098.1"/>
    <property type="molecule type" value="Genomic_DNA"/>
</dbReference>
<evidence type="ECO:0000313" key="3">
    <source>
        <dbReference type="EMBL" id="CAD6952098.1"/>
    </source>
</evidence>
<dbReference type="InterPro" id="IPR057546">
    <property type="entry name" value="HEAT_GCN1"/>
</dbReference>
<evidence type="ECO:0000259" key="2">
    <source>
        <dbReference type="Pfam" id="PF23271"/>
    </source>
</evidence>
<evidence type="ECO:0000313" key="4">
    <source>
        <dbReference type="Proteomes" id="UP000836402"/>
    </source>
</evidence>
<gene>
    <name evidence="3" type="ORF">JKIAZH3_G3152</name>
</gene>
<organism evidence="3 4">
    <name type="scientific">Tilletia caries</name>
    <name type="common">wheat bunt fungus</name>
    <dbReference type="NCBI Taxonomy" id="13290"/>
    <lineage>
        <taxon>Eukaryota</taxon>
        <taxon>Fungi</taxon>
        <taxon>Dikarya</taxon>
        <taxon>Basidiomycota</taxon>
        <taxon>Ustilaginomycotina</taxon>
        <taxon>Exobasidiomycetes</taxon>
        <taxon>Tilletiales</taxon>
        <taxon>Tilletiaceae</taxon>
        <taxon>Tilletia</taxon>
    </lineage>
</organism>
<proteinExistence type="predicted"/>
<protein>
    <recommendedName>
        <fullName evidence="2">Stalled ribosome sensor GCN1-like HEAT repeats region domain-containing protein</fullName>
    </recommendedName>
</protein>
<keyword evidence="4" id="KW-1185">Reference proteome</keyword>
<sequence length="208" mass="22065">MMVCATAYSSASSLCGVITVPVSDIRSPSVRRELEVPAQQSAAFPESAWTVDYSPARSLTFGETEQVMLNSDDEHVTIAIIRHCLVHDAAEVRAAAAKAFGAECIGSRAIDETHSGPPEALNDSTSAGVETALAALRDVIANALAALVQVADPAMPKKLSRIITAFVKSLEDDKKSDVRPDVESAVQIIFASISDTDFLHQLMVLLLG</sequence>
<dbReference type="InterPro" id="IPR016024">
    <property type="entry name" value="ARM-type_fold"/>
</dbReference>
<evidence type="ECO:0000256" key="1">
    <source>
        <dbReference type="ARBA" id="ARBA00022737"/>
    </source>
</evidence>
<comment type="caution">
    <text evidence="3">The sequence shown here is derived from an EMBL/GenBank/DDBJ whole genome shotgun (WGS) entry which is preliminary data.</text>
</comment>
<dbReference type="Proteomes" id="UP000836402">
    <property type="component" value="Unassembled WGS sequence"/>
</dbReference>
<feature type="domain" description="Stalled ribosome sensor GCN1-like HEAT repeats region" evidence="2">
    <location>
        <begin position="138"/>
        <end position="207"/>
    </location>
</feature>
<dbReference type="SUPFAM" id="SSF48371">
    <property type="entry name" value="ARM repeat"/>
    <property type="match status" value="1"/>
</dbReference>
<name>A0ABN7J7E3_9BASI</name>
<dbReference type="Pfam" id="PF23271">
    <property type="entry name" value="HEAT_GCN1"/>
    <property type="match status" value="1"/>
</dbReference>